<evidence type="ECO:0000259" key="2">
    <source>
        <dbReference type="Pfam" id="PF01965"/>
    </source>
</evidence>
<dbReference type="PANTHER" id="PTHR42733">
    <property type="entry name" value="DJ-1 PROTEIN"/>
    <property type="match status" value="1"/>
</dbReference>
<dbReference type="NCBIfam" id="TIGR01382">
    <property type="entry name" value="PfpI"/>
    <property type="match status" value="1"/>
</dbReference>
<comment type="similarity">
    <text evidence="1">Belongs to the peptidase C56 family.</text>
</comment>
<reference evidence="3" key="1">
    <citation type="journal article" date="2014" name="Int. J. Syst. Evol. Microbiol.">
        <title>Complete genome of a new Firmicutes species belonging to the dominant human colonic microbiota ('Ruminococcus bicirculans') reveals two chromosomes and a selective capacity to utilize plant glucans.</title>
        <authorList>
            <consortium name="NISC Comparative Sequencing Program"/>
            <person name="Wegmann U."/>
            <person name="Louis P."/>
            <person name="Goesmann A."/>
            <person name="Henrissat B."/>
            <person name="Duncan S.H."/>
            <person name="Flint H.J."/>
        </authorList>
    </citation>
    <scope>NUCLEOTIDE SEQUENCE</scope>
    <source>
        <strain evidence="3">NBRC 108216</strain>
    </source>
</reference>
<accession>A0ABQ5UY36</accession>
<organism evidence="3 4">
    <name type="scientific">Algimonas porphyrae</name>
    <dbReference type="NCBI Taxonomy" id="1128113"/>
    <lineage>
        <taxon>Bacteria</taxon>
        <taxon>Pseudomonadati</taxon>
        <taxon>Pseudomonadota</taxon>
        <taxon>Alphaproteobacteria</taxon>
        <taxon>Maricaulales</taxon>
        <taxon>Robiginitomaculaceae</taxon>
        <taxon>Algimonas</taxon>
    </lineage>
</organism>
<evidence type="ECO:0000313" key="4">
    <source>
        <dbReference type="Proteomes" id="UP001161390"/>
    </source>
</evidence>
<comment type="caution">
    <text evidence="3">The sequence shown here is derived from an EMBL/GenBank/DDBJ whole genome shotgun (WGS) entry which is preliminary data.</text>
</comment>
<feature type="domain" description="DJ-1/PfpI" evidence="2">
    <location>
        <begin position="7"/>
        <end position="173"/>
    </location>
</feature>
<evidence type="ECO:0000313" key="3">
    <source>
        <dbReference type="EMBL" id="GLQ19645.1"/>
    </source>
</evidence>
<dbReference type="InterPro" id="IPR029062">
    <property type="entry name" value="Class_I_gatase-like"/>
</dbReference>
<dbReference type="RefSeq" id="WP_284369473.1">
    <property type="nucleotide sequence ID" value="NZ_BSNJ01000001.1"/>
</dbReference>
<gene>
    <name evidence="3" type="primary">pfpI</name>
    <name evidence="3" type="ORF">GCM10007854_06000</name>
</gene>
<keyword evidence="3" id="KW-0645">Protease</keyword>
<dbReference type="GO" id="GO:0008233">
    <property type="term" value="F:peptidase activity"/>
    <property type="evidence" value="ECO:0007669"/>
    <property type="project" value="UniProtKB-KW"/>
</dbReference>
<keyword evidence="4" id="KW-1185">Reference proteome</keyword>
<dbReference type="SUPFAM" id="SSF52317">
    <property type="entry name" value="Class I glutamine amidotransferase-like"/>
    <property type="match status" value="1"/>
</dbReference>
<protein>
    <submittedName>
        <fullName evidence="3">Protease</fullName>
    </submittedName>
</protein>
<keyword evidence="3" id="KW-0378">Hydrolase</keyword>
<dbReference type="PANTHER" id="PTHR42733:SF12">
    <property type="entry name" value="PROTEINASE"/>
    <property type="match status" value="1"/>
</dbReference>
<name>A0ABQ5UY36_9PROT</name>
<dbReference type="GO" id="GO:0006508">
    <property type="term" value="P:proteolysis"/>
    <property type="evidence" value="ECO:0007669"/>
    <property type="project" value="UniProtKB-KW"/>
</dbReference>
<dbReference type="Gene3D" id="3.40.50.880">
    <property type="match status" value="1"/>
</dbReference>
<evidence type="ECO:0000256" key="1">
    <source>
        <dbReference type="ARBA" id="ARBA00008542"/>
    </source>
</evidence>
<reference evidence="3" key="2">
    <citation type="submission" date="2023-01" db="EMBL/GenBank/DDBJ databases">
        <title>Draft genome sequence of Algimonas porphyrae strain NBRC 108216.</title>
        <authorList>
            <person name="Sun Q."/>
            <person name="Mori K."/>
        </authorList>
    </citation>
    <scope>NUCLEOTIDE SEQUENCE</scope>
    <source>
        <strain evidence="3">NBRC 108216</strain>
    </source>
</reference>
<dbReference type="CDD" id="cd03134">
    <property type="entry name" value="GATase1_PfpI_like"/>
    <property type="match status" value="1"/>
</dbReference>
<sequence length="196" mass="22176">MSNLNEKKILIIAADGFQQEEFFEPLEYMRDQGADVHVASMKTEPIKADSEEQREYTPELTFGDVNVADYDGLIIPGGLKNPDTLRQQDDAVRIVREFAEAGKTIGAICHGPWLLAEADVIEGRELTSYPSIQTDMRNAGGRWTDSETVTDNGFVTSRKPADIPAFNRKLVEEINEGRHERTFTRDFRQREIKRAA</sequence>
<proteinExistence type="inferred from homology"/>
<dbReference type="EMBL" id="BSNJ01000001">
    <property type="protein sequence ID" value="GLQ19645.1"/>
    <property type="molecule type" value="Genomic_DNA"/>
</dbReference>
<dbReference type="Proteomes" id="UP001161390">
    <property type="component" value="Unassembled WGS sequence"/>
</dbReference>
<dbReference type="PROSITE" id="PS51276">
    <property type="entry name" value="PEPTIDASE_C56_PFPI"/>
    <property type="match status" value="1"/>
</dbReference>
<dbReference type="Pfam" id="PF01965">
    <property type="entry name" value="DJ-1_PfpI"/>
    <property type="match status" value="1"/>
</dbReference>
<dbReference type="InterPro" id="IPR002818">
    <property type="entry name" value="DJ-1/PfpI"/>
</dbReference>
<dbReference type="InterPro" id="IPR006286">
    <property type="entry name" value="C56_PfpI-like"/>
</dbReference>